<organism evidence="3 4">
    <name type="scientific">Anaerolinea thermophila (strain DSM 14523 / JCM 11388 / NBRC 100420 / UNI-1)</name>
    <dbReference type="NCBI Taxonomy" id="926569"/>
    <lineage>
        <taxon>Bacteria</taxon>
        <taxon>Bacillati</taxon>
        <taxon>Chloroflexota</taxon>
        <taxon>Anaerolineae</taxon>
        <taxon>Anaerolineales</taxon>
        <taxon>Anaerolineaceae</taxon>
        <taxon>Anaerolinea</taxon>
    </lineage>
</organism>
<dbReference type="Proteomes" id="UP000008922">
    <property type="component" value="Chromosome"/>
</dbReference>
<reference evidence="3 4" key="1">
    <citation type="submission" date="2010-12" db="EMBL/GenBank/DDBJ databases">
        <title>Whole genome sequence of Anaerolinea thermophila UNI-1.</title>
        <authorList>
            <person name="Narita-Yamada S."/>
            <person name="Kishi E."/>
            <person name="Watanabe Y."/>
            <person name="Takasaki K."/>
            <person name="Ankai A."/>
            <person name="Oguchi A."/>
            <person name="Fukui S."/>
            <person name="Takahashi M."/>
            <person name="Yashiro I."/>
            <person name="Hosoyama A."/>
            <person name="Sekiguchi Y."/>
            <person name="Hanada S."/>
            <person name="Fujita N."/>
        </authorList>
    </citation>
    <scope>NUCLEOTIDE SEQUENCE [LARGE SCALE GENOMIC DNA]</scope>
    <source>
        <strain evidence="4">DSM 14523 / JCM 11388 / NBRC 100420 / UNI-1</strain>
    </source>
</reference>
<dbReference type="Gene3D" id="3.40.50.300">
    <property type="entry name" value="P-loop containing nucleotide triphosphate hydrolases"/>
    <property type="match status" value="1"/>
</dbReference>
<dbReference type="GO" id="GO:0016787">
    <property type="term" value="F:hydrolase activity"/>
    <property type="evidence" value="ECO:0007669"/>
    <property type="project" value="InterPro"/>
</dbReference>
<protein>
    <recommendedName>
        <fullName evidence="2">Helicase/UvrB N-terminal domain-containing protein</fullName>
    </recommendedName>
</protein>
<dbReference type="EMBL" id="AP012029">
    <property type="protein sequence ID" value="BAJ64408.1"/>
    <property type="molecule type" value="Genomic_DNA"/>
</dbReference>
<dbReference type="AlphaFoldDB" id="E8MYS2"/>
<feature type="domain" description="Helicase/UvrB N-terminal" evidence="2">
    <location>
        <begin position="155"/>
        <end position="305"/>
    </location>
</feature>
<dbReference type="STRING" id="926569.ANT_23820"/>
<dbReference type="InterPro" id="IPR006935">
    <property type="entry name" value="Helicase/UvrB_N"/>
</dbReference>
<dbReference type="Pfam" id="PF04851">
    <property type="entry name" value="ResIII"/>
    <property type="match status" value="1"/>
</dbReference>
<evidence type="ECO:0000313" key="3">
    <source>
        <dbReference type="EMBL" id="BAJ64408.1"/>
    </source>
</evidence>
<evidence type="ECO:0000256" key="1">
    <source>
        <dbReference type="SAM" id="MobiDB-lite"/>
    </source>
</evidence>
<gene>
    <name evidence="3" type="ordered locus">ANT_23820</name>
</gene>
<dbReference type="KEGG" id="atm:ANT_23820"/>
<evidence type="ECO:0000313" key="4">
    <source>
        <dbReference type="Proteomes" id="UP000008922"/>
    </source>
</evidence>
<dbReference type="InterPro" id="IPR027417">
    <property type="entry name" value="P-loop_NTPase"/>
</dbReference>
<dbReference type="GO" id="GO:0003677">
    <property type="term" value="F:DNA binding"/>
    <property type="evidence" value="ECO:0007669"/>
    <property type="project" value="InterPro"/>
</dbReference>
<dbReference type="GO" id="GO:0005524">
    <property type="term" value="F:ATP binding"/>
    <property type="evidence" value="ECO:0007669"/>
    <property type="project" value="InterPro"/>
</dbReference>
<evidence type="ECO:0000259" key="2">
    <source>
        <dbReference type="Pfam" id="PF04851"/>
    </source>
</evidence>
<keyword evidence="4" id="KW-1185">Reference proteome</keyword>
<dbReference type="eggNOG" id="COG4096">
    <property type="taxonomic scope" value="Bacteria"/>
</dbReference>
<dbReference type="SUPFAM" id="SSF52540">
    <property type="entry name" value="P-loop containing nucleoside triphosphate hydrolases"/>
    <property type="match status" value="1"/>
</dbReference>
<feature type="region of interest" description="Disordered" evidence="1">
    <location>
        <begin position="1"/>
        <end position="20"/>
    </location>
</feature>
<name>E8MYS2_ANATU</name>
<sequence>MNMLHRSRTLQPQSHTGNDTREYTKLENRLILLAYLNRLFGYETNKELLSDTRDVAEGFDAEGRSYLYYHLIARGSKVKIPEDALKRYDDNIRNYLVAVNRGRAERITLRYFQYLAALYTEIVLDNLFNYRSEFLKRLNTFVHEQNSKKIPEEQPFEEFSEDNLTKLAFWMATGSGKTLLLHLNYYQFLHYNKENLDNILLITPNEGLSEQHLAELAVSGIPARRFDLNTGGLWSDSRDVVQVIEITKLVEEKRGGGVSVPVEAFEGRNLIFVDEGHKGSGGEAWRKYRDALSKTGFTFEYSATFGQALSAARNDPLTAEYGKAIVFDYSYRYFYGDGYGKDFRILNLRDETDDEKTDLLLLGNLLSFYEQNCLYREQREALRSYNLEKPLWVFVGSTVNAVYSQNNQKRSDVLTVARFLHRVLENKQNWAVEAVKKLLDGKSGLVTTDGSDVFAGRFPYLNEKGIKPQALYQDILNSVFHAPASGALHVFGIKNNAGELGLKAAGADKYFGLIYIGDAAEFKKLLEEDSSGITLGEDAISASLFEKINRLDSEINILIGAKKFMEGWNSWRVSNMGLLNIGRKEGSQIIQLFGRGVRLRGKDFLLKRSSALGGDHPKHIKLLETLNIFAVRANYMAQFRDYLEREGVETDEVIDLPLFVWANEQFLERGLVVPRLAEGREFINEAQFRLDFDSDVKVHVDLSTKVQALESSAPGLWESQLRSGIEGKIPADNLALVDWEQIYLDVLAYKENRGLTNLVIPKTNLRRIIENPDFNYTLVADESVFNPRTFTDRNALQQAVADILRKYVDRFYRHKREEWERMHLVYKTLDENDPNLAFNRHVNENGKPAYIVKVSRSKQEIIEAIRKLSDDLQNLIKGENGNLPRLNFDRHIYLPLLLKKNDLVITQPPALEESESRFVKDLRDYWQSESKNSPPEKEVFLLRNLSRGKGIGFFGENNFYPDFILWVLDNKGQRIIFVEPHGMIYAKPYNLDDKARLHERLPELAVDIANRTGRTDIRLDSFIISATPYPELRIKYDDGSWDLDRFTQKHILFPNRPLLDGKPYDYIRIILEG</sequence>
<dbReference type="HOGENOM" id="CLU_008858_0_0_0"/>
<dbReference type="InParanoid" id="E8MYS2"/>
<proteinExistence type="predicted"/>
<dbReference type="REBASE" id="32153">
    <property type="entry name" value="AthUNI1ORF23810P"/>
</dbReference>
<accession>E8MYS2</accession>